<dbReference type="InterPro" id="IPR029052">
    <property type="entry name" value="Metallo-depent_PP-like"/>
</dbReference>
<dbReference type="InterPro" id="IPR017441">
    <property type="entry name" value="Protein_kinase_ATP_BS"/>
</dbReference>
<dbReference type="FunFam" id="3.30.200.20:FF:000042">
    <property type="entry name" value="Aurora kinase A"/>
    <property type="match status" value="1"/>
</dbReference>
<evidence type="ECO:0000256" key="7">
    <source>
        <dbReference type="SAM" id="MobiDB-lite"/>
    </source>
</evidence>
<keyword evidence="4 9" id="KW-0418">Kinase</keyword>
<keyword evidence="5 6" id="KW-0067">ATP-binding</keyword>
<dbReference type="SUPFAM" id="SSF56112">
    <property type="entry name" value="Protein kinase-like (PK-like)"/>
    <property type="match status" value="1"/>
</dbReference>
<dbReference type="GO" id="GO:0005524">
    <property type="term" value="F:ATP binding"/>
    <property type="evidence" value="ECO:0007669"/>
    <property type="project" value="UniProtKB-UniRule"/>
</dbReference>
<proteinExistence type="predicted"/>
<dbReference type="OrthoDB" id="347657at2759"/>
<evidence type="ECO:0000256" key="2">
    <source>
        <dbReference type="ARBA" id="ARBA00022679"/>
    </source>
</evidence>
<evidence type="ECO:0000256" key="6">
    <source>
        <dbReference type="PROSITE-ProRule" id="PRU10141"/>
    </source>
</evidence>
<dbReference type="SUPFAM" id="SSF56300">
    <property type="entry name" value="Metallo-dependent phosphatases"/>
    <property type="match status" value="1"/>
</dbReference>
<organism evidence="9">
    <name type="scientific">Aphanomyces astaci</name>
    <name type="common">Crayfish plague agent</name>
    <dbReference type="NCBI Taxonomy" id="112090"/>
    <lineage>
        <taxon>Eukaryota</taxon>
        <taxon>Sar</taxon>
        <taxon>Stramenopiles</taxon>
        <taxon>Oomycota</taxon>
        <taxon>Saprolegniomycetes</taxon>
        <taxon>Saprolegniales</taxon>
        <taxon>Verrucalvaceae</taxon>
        <taxon>Aphanomyces</taxon>
    </lineage>
</organism>
<feature type="binding site" evidence="6">
    <location>
        <position position="45"/>
    </location>
    <ligand>
        <name>ATP</name>
        <dbReference type="ChEBI" id="CHEBI:30616"/>
    </ligand>
</feature>
<dbReference type="AlphaFoldDB" id="W4G7W5"/>
<feature type="region of interest" description="Disordered" evidence="7">
    <location>
        <begin position="619"/>
        <end position="650"/>
    </location>
</feature>
<evidence type="ECO:0000313" key="9">
    <source>
        <dbReference type="EMBL" id="ETV75760.1"/>
    </source>
</evidence>
<dbReference type="InterPro" id="IPR011009">
    <property type="entry name" value="Kinase-like_dom_sf"/>
</dbReference>
<protein>
    <submittedName>
        <fullName evidence="9">AGC/PDK1 protein kinase</fullName>
    </submittedName>
</protein>
<dbReference type="InterPro" id="IPR001245">
    <property type="entry name" value="Ser-Thr/Tyr_kinase_cat_dom"/>
</dbReference>
<dbReference type="STRING" id="112090.W4G7W5"/>
<evidence type="ECO:0000256" key="5">
    <source>
        <dbReference type="ARBA" id="ARBA00022840"/>
    </source>
</evidence>
<evidence type="ECO:0000256" key="3">
    <source>
        <dbReference type="ARBA" id="ARBA00022741"/>
    </source>
</evidence>
<evidence type="ECO:0000256" key="4">
    <source>
        <dbReference type="ARBA" id="ARBA00022777"/>
    </source>
</evidence>
<dbReference type="Gene3D" id="1.10.510.10">
    <property type="entry name" value="Transferase(Phosphotransferase) domain 1"/>
    <property type="match status" value="1"/>
</dbReference>
<evidence type="ECO:0000259" key="8">
    <source>
        <dbReference type="PROSITE" id="PS50011"/>
    </source>
</evidence>
<dbReference type="InterPro" id="IPR008271">
    <property type="entry name" value="Ser/Thr_kinase_AS"/>
</dbReference>
<dbReference type="GO" id="GO:0005952">
    <property type="term" value="C:cAMP-dependent protein kinase complex"/>
    <property type="evidence" value="ECO:0007669"/>
    <property type="project" value="TreeGrafter"/>
</dbReference>
<dbReference type="GO" id="GO:0004691">
    <property type="term" value="F:cAMP-dependent protein kinase activity"/>
    <property type="evidence" value="ECO:0007669"/>
    <property type="project" value="TreeGrafter"/>
</dbReference>
<keyword evidence="2" id="KW-0808">Transferase</keyword>
<dbReference type="PROSITE" id="PS50011">
    <property type="entry name" value="PROTEIN_KINASE_DOM"/>
    <property type="match status" value="1"/>
</dbReference>
<dbReference type="FunFam" id="1.10.510.10:FF:000571">
    <property type="entry name" value="Maternal embryonic leucine zipper kinase"/>
    <property type="match status" value="1"/>
</dbReference>
<keyword evidence="1" id="KW-0723">Serine/threonine-protein kinase</keyword>
<gene>
    <name evidence="9" type="ORF">H257_10133</name>
</gene>
<dbReference type="EMBL" id="KI913139">
    <property type="protein sequence ID" value="ETV75760.1"/>
    <property type="molecule type" value="Genomic_DNA"/>
</dbReference>
<dbReference type="SMART" id="SM00220">
    <property type="entry name" value="S_TKc"/>
    <property type="match status" value="1"/>
</dbReference>
<dbReference type="VEuPathDB" id="FungiDB:H257_10133"/>
<dbReference type="RefSeq" id="XP_009834891.1">
    <property type="nucleotide sequence ID" value="XM_009836589.1"/>
</dbReference>
<dbReference type="Pfam" id="PF00069">
    <property type="entry name" value="Pkinase"/>
    <property type="match status" value="1"/>
</dbReference>
<evidence type="ECO:0000256" key="1">
    <source>
        <dbReference type="ARBA" id="ARBA00022527"/>
    </source>
</evidence>
<reference evidence="9" key="1">
    <citation type="submission" date="2013-12" db="EMBL/GenBank/DDBJ databases">
        <title>The Genome Sequence of Aphanomyces astaci APO3.</title>
        <authorList>
            <consortium name="The Broad Institute Genomics Platform"/>
            <person name="Russ C."/>
            <person name="Tyler B."/>
            <person name="van West P."/>
            <person name="Dieguez-Uribeondo J."/>
            <person name="Young S.K."/>
            <person name="Zeng Q."/>
            <person name="Gargeya S."/>
            <person name="Fitzgerald M."/>
            <person name="Abouelleil A."/>
            <person name="Alvarado L."/>
            <person name="Chapman S.B."/>
            <person name="Gainer-Dewar J."/>
            <person name="Goldberg J."/>
            <person name="Griggs A."/>
            <person name="Gujja S."/>
            <person name="Hansen M."/>
            <person name="Howarth C."/>
            <person name="Imamovic A."/>
            <person name="Ireland A."/>
            <person name="Larimer J."/>
            <person name="McCowan C."/>
            <person name="Murphy C."/>
            <person name="Pearson M."/>
            <person name="Poon T.W."/>
            <person name="Priest M."/>
            <person name="Roberts A."/>
            <person name="Saif S."/>
            <person name="Shea T."/>
            <person name="Sykes S."/>
            <person name="Wortman J."/>
            <person name="Nusbaum C."/>
            <person name="Birren B."/>
        </authorList>
    </citation>
    <scope>NUCLEOTIDE SEQUENCE [LARGE SCALE GENOMIC DNA]</scope>
    <source>
        <strain evidence="9">APO3</strain>
    </source>
</reference>
<sequence>MASVKDIKTKPSASEFTFGRELGQGNFSRVFLATHNATKEVFAVKLIEKARIMRMKIRHPNIFNEVNMEKTVLNMLRHPNIVRMYHTFQDAANLYFLMEYVSNGELWDVLQLQGKQVGCTEGLARFYAADIVNALEYMASRHIVHRDLKPENMIVAKEDGHIRIVDFGTAKNLSDISLNGPNFVGTPEYMSPETIDNKSVDCKSDLWSLGCILFQLFAGETPFHGGSAYLTFLRVKAGTFHLPAFFSDDAKDLITQLLHPQPHARPSFEAIKAHPFFYGVDFAHHMTASPPEPTSEDQFVAKSAADIAAYVAAPSTPPPQVLATASGLPPVTKARLMHVLHRMQLLAHHLVYPAFCVDGPAAGRCRYATRRGYIGYDHTVHNQWVKPYRFVHMSGPALNLQGHDGAQRELDHFERVLATVNDLRPTFVVFSGNMTSPVTTNDVAAAGDDDQLDHKTRSTRIMTDLFQAAVHRTLDPTIRVVFVPGELSSETATSSHGAFGDDFYSFWVGGVKYIVLNSALFQQTNEPTSLERSLAQDQWLHDELEHGSLCATHVCVLTHDPFFVDTIDEPTMGVGGVDGSANNESPVSWNVPFETRMPYVNMLAEAKVRGLFSSHYPSTNVTSVTWPPKEPTDDDVAGDDDGGRGSPPPSCMVVVTNTFASPPPPDSDPSTVKRVFHLVQVDQTGFHVQTHPVDV</sequence>
<dbReference type="InterPro" id="IPR000719">
    <property type="entry name" value="Prot_kinase_dom"/>
</dbReference>
<accession>W4G7W5</accession>
<dbReference type="PANTHER" id="PTHR24353:SF37">
    <property type="entry name" value="CAMP-DEPENDENT PROTEIN KINASE CATALYTIC SUBUNIT PRKX"/>
    <property type="match status" value="1"/>
</dbReference>
<dbReference type="PRINTS" id="PR00109">
    <property type="entry name" value="TYRKINASE"/>
</dbReference>
<name>W4G7W5_APHAT</name>
<dbReference type="PROSITE" id="PS00107">
    <property type="entry name" value="PROTEIN_KINASE_ATP"/>
    <property type="match status" value="1"/>
</dbReference>
<dbReference type="PROSITE" id="PS00108">
    <property type="entry name" value="PROTEIN_KINASE_ST"/>
    <property type="match status" value="1"/>
</dbReference>
<feature type="domain" description="Protein kinase" evidence="8">
    <location>
        <begin position="16"/>
        <end position="277"/>
    </location>
</feature>
<dbReference type="PANTHER" id="PTHR24353">
    <property type="entry name" value="CYCLIC NUCLEOTIDE-DEPENDENT PROTEIN KINASE"/>
    <property type="match status" value="1"/>
</dbReference>
<keyword evidence="3 6" id="KW-0547">Nucleotide-binding</keyword>
<dbReference type="GeneID" id="20812129"/>